<protein>
    <submittedName>
        <fullName evidence="2">HAD-IIA family hydrolase</fullName>
    </submittedName>
</protein>
<organism evidence="2 3">
    <name type="scientific">Actinomycetospora endophytica</name>
    <dbReference type="NCBI Taxonomy" id="2291215"/>
    <lineage>
        <taxon>Bacteria</taxon>
        <taxon>Bacillati</taxon>
        <taxon>Actinomycetota</taxon>
        <taxon>Actinomycetes</taxon>
        <taxon>Pseudonocardiales</taxon>
        <taxon>Pseudonocardiaceae</taxon>
        <taxon>Actinomycetospora</taxon>
    </lineage>
</organism>
<dbReference type="SUPFAM" id="SSF56784">
    <property type="entry name" value="HAD-like"/>
    <property type="match status" value="1"/>
</dbReference>
<proteinExistence type="predicted"/>
<accession>A0ABS8P9Z6</accession>
<evidence type="ECO:0000313" key="2">
    <source>
        <dbReference type="EMBL" id="MCD2194752.1"/>
    </source>
</evidence>
<dbReference type="GO" id="GO:0016787">
    <property type="term" value="F:hydrolase activity"/>
    <property type="evidence" value="ECO:0007669"/>
    <property type="project" value="UniProtKB-KW"/>
</dbReference>
<dbReference type="RefSeq" id="WP_230735139.1">
    <property type="nucleotide sequence ID" value="NZ_JAJNDB010000003.1"/>
</dbReference>
<dbReference type="Proteomes" id="UP001199469">
    <property type="component" value="Unassembled WGS sequence"/>
</dbReference>
<dbReference type="InterPro" id="IPR023214">
    <property type="entry name" value="HAD_sf"/>
</dbReference>
<comment type="caution">
    <text evidence="2">The sequence shown here is derived from an EMBL/GenBank/DDBJ whole genome shotgun (WGS) entry which is preliminary data.</text>
</comment>
<dbReference type="PANTHER" id="PTHR19288:SF95">
    <property type="entry name" value="D-GLYCEROL 3-PHOSPHATE PHOSPHATASE"/>
    <property type="match status" value="1"/>
</dbReference>
<evidence type="ECO:0000313" key="3">
    <source>
        <dbReference type="Proteomes" id="UP001199469"/>
    </source>
</evidence>
<dbReference type="Pfam" id="PF13242">
    <property type="entry name" value="Hydrolase_like"/>
    <property type="match status" value="1"/>
</dbReference>
<dbReference type="Pfam" id="PF13344">
    <property type="entry name" value="Hydrolase_6"/>
    <property type="match status" value="1"/>
</dbReference>
<dbReference type="InterPro" id="IPR006357">
    <property type="entry name" value="HAD-SF_hydro_IIA"/>
</dbReference>
<reference evidence="2 3" key="1">
    <citation type="submission" date="2021-11" db="EMBL/GenBank/DDBJ databases">
        <title>Draft genome sequence of Actinomycetospora sp. SF1 isolated from the rhizosphere soil.</title>
        <authorList>
            <person name="Duangmal K."/>
            <person name="Chantavorakit T."/>
        </authorList>
    </citation>
    <scope>NUCLEOTIDE SEQUENCE [LARGE SCALE GENOMIC DNA]</scope>
    <source>
        <strain evidence="2 3">TBRC 5722</strain>
    </source>
</reference>
<keyword evidence="3" id="KW-1185">Reference proteome</keyword>
<dbReference type="Gene3D" id="3.40.50.1000">
    <property type="entry name" value="HAD superfamily/HAD-like"/>
    <property type="match status" value="2"/>
</dbReference>
<dbReference type="Gene3D" id="3.30.300.290">
    <property type="match status" value="1"/>
</dbReference>
<feature type="domain" description="GCN5-related N-acetyltransferase-like" evidence="1">
    <location>
        <begin position="269"/>
        <end position="335"/>
    </location>
</feature>
<dbReference type="EMBL" id="JAJNDB010000003">
    <property type="protein sequence ID" value="MCD2194752.1"/>
    <property type="molecule type" value="Genomic_DNA"/>
</dbReference>
<dbReference type="PANTHER" id="PTHR19288">
    <property type="entry name" value="4-NITROPHENYLPHOSPHATASE-RELATED"/>
    <property type="match status" value="1"/>
</dbReference>
<evidence type="ECO:0000259" key="1">
    <source>
        <dbReference type="Pfam" id="PF18407"/>
    </source>
</evidence>
<dbReference type="InterPro" id="IPR036412">
    <property type="entry name" value="HAD-like_sf"/>
</dbReference>
<dbReference type="InterPro" id="IPR041065">
    <property type="entry name" value="GNAT-like"/>
</dbReference>
<name>A0ABS8P9Z6_9PSEU</name>
<sequence>MTRHDALLVDLDGTVYAGPDAIPGAVEALEAARKRGLTVSYVTNNASRAPGEVSEHLARLGLTLTEQDVVTSAQAGAAVLARQVESGATVLVVGTEALADEIRGVGLVPVRTADQDPVAVVQGHSPDTGWRDLAEAGLVLGRESIWVACNVDPTLPSDRGLLPGNGSMVAALRSASRREPQVAGKPAAPLLRQAVERVGATTPLVIGDRLDTDIAGGHAIEAETLLVLTGVSTPADVLTAIADQRPTYLAADLAALENLDAARVDGDQSWHVDVDGTTLHLSATDNAPDDATDRPAQLAALRALCHAWWSTAATGDPTVRPGDRTAEAVVTALALPRAGSG</sequence>
<dbReference type="PROSITE" id="PS01228">
    <property type="entry name" value="COF_1"/>
    <property type="match status" value="1"/>
</dbReference>
<dbReference type="NCBIfam" id="TIGR01460">
    <property type="entry name" value="HAD-SF-IIA"/>
    <property type="match status" value="1"/>
</dbReference>
<gene>
    <name evidence="2" type="ORF">LQ327_15375</name>
</gene>
<keyword evidence="2" id="KW-0378">Hydrolase</keyword>
<dbReference type="Pfam" id="PF18407">
    <property type="entry name" value="GNAT_like"/>
    <property type="match status" value="1"/>
</dbReference>